<evidence type="ECO:0000256" key="8">
    <source>
        <dbReference type="HAMAP-Rule" id="MF_01470"/>
    </source>
</evidence>
<evidence type="ECO:0000256" key="7">
    <source>
        <dbReference type="ARBA" id="ARBA00023125"/>
    </source>
</evidence>
<dbReference type="InterPro" id="IPR033641">
    <property type="entry name" value="Cas1_I-E"/>
</dbReference>
<keyword evidence="7 8" id="KW-0238">DNA-binding</keyword>
<name>A0A2T4JE04_FUSBL</name>
<keyword evidence="3 8" id="KW-0255">Endonuclease</keyword>
<dbReference type="GO" id="GO:0043571">
    <property type="term" value="P:maintenance of CRISPR repeat elements"/>
    <property type="evidence" value="ECO:0007669"/>
    <property type="project" value="UniProtKB-UniRule"/>
</dbReference>
<keyword evidence="1 8" id="KW-0540">Nuclease</keyword>
<evidence type="ECO:0000256" key="6">
    <source>
        <dbReference type="ARBA" id="ARBA00023118"/>
    </source>
</evidence>
<dbReference type="GO" id="GO:0004520">
    <property type="term" value="F:DNA endonuclease activity"/>
    <property type="evidence" value="ECO:0007669"/>
    <property type="project" value="InterPro"/>
</dbReference>
<keyword evidence="4 8" id="KW-0378">Hydrolase</keyword>
<keyword evidence="8" id="KW-0464">Manganese</keyword>
<dbReference type="NCBIfam" id="TIGR00287">
    <property type="entry name" value="cas1"/>
    <property type="match status" value="1"/>
</dbReference>
<evidence type="ECO:0000313" key="10">
    <source>
        <dbReference type="EMBL" id="PTE16129.1"/>
    </source>
</evidence>
<feature type="binding site" evidence="8">
    <location>
        <position position="229"/>
    </location>
    <ligand>
        <name>Mn(2+)</name>
        <dbReference type="ChEBI" id="CHEBI:29035"/>
    </ligand>
</feature>
<keyword evidence="5 8" id="KW-0460">Magnesium</keyword>
<dbReference type="NCBIfam" id="TIGR03638">
    <property type="entry name" value="cas1_ECOLI"/>
    <property type="match status" value="1"/>
</dbReference>
<dbReference type="GO" id="GO:0003677">
    <property type="term" value="F:DNA binding"/>
    <property type="evidence" value="ECO:0007669"/>
    <property type="project" value="UniProtKB-KW"/>
</dbReference>
<dbReference type="HAMAP" id="MF_01470">
    <property type="entry name" value="Cas1"/>
    <property type="match status" value="1"/>
</dbReference>
<dbReference type="GO" id="GO:0016787">
    <property type="term" value="F:hydrolase activity"/>
    <property type="evidence" value="ECO:0007669"/>
    <property type="project" value="UniProtKB-KW"/>
</dbReference>
<reference evidence="10 11" key="1">
    <citation type="submission" date="2018-03" db="EMBL/GenBank/DDBJ databases">
        <title>Rhodobacter blasticus.</title>
        <authorList>
            <person name="Meyer T.E."/>
            <person name="Miller S."/>
            <person name="Lodha T."/>
            <person name="Gandham S."/>
            <person name="Chintalapati S."/>
            <person name="Chintalapati V.R."/>
        </authorList>
    </citation>
    <scope>NUCLEOTIDE SEQUENCE [LARGE SCALE GENOMIC DNA]</scope>
    <source>
        <strain evidence="10 11">DSM 2131</strain>
    </source>
</reference>
<evidence type="ECO:0000256" key="5">
    <source>
        <dbReference type="ARBA" id="ARBA00022842"/>
    </source>
</evidence>
<feature type="binding site" evidence="8">
    <location>
        <position position="149"/>
    </location>
    <ligand>
        <name>Mn(2+)</name>
        <dbReference type="ChEBI" id="CHEBI:29035"/>
    </ligand>
</feature>
<evidence type="ECO:0000256" key="1">
    <source>
        <dbReference type="ARBA" id="ARBA00022722"/>
    </source>
</evidence>
<dbReference type="Pfam" id="PF01867">
    <property type="entry name" value="Cas_Cas1"/>
    <property type="match status" value="2"/>
</dbReference>
<keyword evidence="2 8" id="KW-0479">Metal-binding</keyword>
<evidence type="ECO:0000256" key="4">
    <source>
        <dbReference type="ARBA" id="ARBA00022801"/>
    </source>
</evidence>
<comment type="subunit">
    <text evidence="8">Homodimer, forms a heterotetramer with a Cas2 homodimer.</text>
</comment>
<dbReference type="InterPro" id="IPR042206">
    <property type="entry name" value="CRISPR-assoc_Cas1_C"/>
</dbReference>
<comment type="caution">
    <text evidence="10">The sequence shown here is derived from an EMBL/GenBank/DDBJ whole genome shotgun (WGS) entry which is preliminary data.</text>
</comment>
<dbReference type="PANTHER" id="PTHR34353">
    <property type="entry name" value="CRISPR-ASSOCIATED ENDONUCLEASE CAS1 1"/>
    <property type="match status" value="1"/>
</dbReference>
<accession>A0A2T4JE04</accession>
<protein>
    <recommendedName>
        <fullName evidence="8">CRISPR-associated endonuclease Cas1</fullName>
        <ecNumber evidence="8">3.1.-.-</ecNumber>
    </recommendedName>
</protein>
<organism evidence="10 11">
    <name type="scientific">Fuscovulum blasticum DSM 2131</name>
    <dbReference type="NCBI Taxonomy" id="1188250"/>
    <lineage>
        <taxon>Bacteria</taxon>
        <taxon>Pseudomonadati</taxon>
        <taxon>Pseudomonadota</taxon>
        <taxon>Alphaproteobacteria</taxon>
        <taxon>Rhodobacterales</taxon>
        <taxon>Paracoccaceae</taxon>
        <taxon>Pseudogemmobacter</taxon>
    </lineage>
</organism>
<dbReference type="GO" id="GO:0046872">
    <property type="term" value="F:metal ion binding"/>
    <property type="evidence" value="ECO:0007669"/>
    <property type="project" value="UniProtKB-UniRule"/>
</dbReference>
<dbReference type="PANTHER" id="PTHR34353:SF3">
    <property type="entry name" value="CRISPR-ASSOCIATED ENDONUCLEASE CAS1"/>
    <property type="match status" value="1"/>
</dbReference>
<sequence length="316" mass="33744">MTGAGQDLPGLAPPSPIPLKDRASMVFVEHARLDVLDGAFVAVNADGTRTQIPVGGIACILLEPGARISHSAVALAARVGTLITWVGEGGVRLYSAGQPGGARADRLLWQARIALDDAARLRVVRQMYAMRFGEEAPSRRSIDQLRGIEGVRVRETYALLADRHGVNWKRRRYDTRDWEAGDVPNRCLSAATACLHGLSEAAVLAAGYAPAIGFLHSGKPLSFVYDIADLFKIDTVVPEAFRIAGLAAKGRLDMAPDRAVRLACRDAFRKTGLLSRIIPAIDDVLSAGNLPRPDPPPEAMPVAIPEDPSGDGGHRG</sequence>
<feature type="region of interest" description="Disordered" evidence="9">
    <location>
        <begin position="288"/>
        <end position="316"/>
    </location>
</feature>
<comment type="function">
    <text evidence="8">CRISPR (clustered regularly interspaced short palindromic repeat), is an adaptive immune system that provides protection against mobile genetic elements (viruses, transposable elements and conjugative plasmids). CRISPR clusters contain spacers, sequences complementary to antecedent mobile elements, and target invading nucleic acids. CRISPR clusters are transcribed and processed into CRISPR RNA (crRNA). Acts as a dsDNA endonuclease. Involved in the integration of spacer DNA into the CRISPR cassette.</text>
</comment>
<comment type="cofactor">
    <cofactor evidence="8">
        <name>Mg(2+)</name>
        <dbReference type="ChEBI" id="CHEBI:18420"/>
    </cofactor>
    <cofactor evidence="8">
        <name>Mn(2+)</name>
        <dbReference type="ChEBI" id="CHEBI:29035"/>
    </cofactor>
</comment>
<dbReference type="CDD" id="cd09719">
    <property type="entry name" value="Cas1_I-E"/>
    <property type="match status" value="1"/>
</dbReference>
<dbReference type="InterPro" id="IPR002729">
    <property type="entry name" value="CRISPR-assoc_Cas1"/>
</dbReference>
<comment type="similarity">
    <text evidence="8">Belongs to the CRISPR-associated endonuclease Cas1 family.</text>
</comment>
<dbReference type="EC" id="3.1.-.-" evidence="8"/>
<dbReference type="Gene3D" id="1.20.120.920">
    <property type="entry name" value="CRISPR-associated endonuclease Cas1, C-terminal domain"/>
    <property type="match status" value="1"/>
</dbReference>
<dbReference type="EMBL" id="PZKE01000002">
    <property type="protein sequence ID" value="PTE16129.1"/>
    <property type="molecule type" value="Genomic_DNA"/>
</dbReference>
<dbReference type="Gene3D" id="3.100.10.20">
    <property type="entry name" value="CRISPR-associated endonuclease Cas1, N-terminal domain"/>
    <property type="match status" value="1"/>
</dbReference>
<dbReference type="InterPro" id="IPR050646">
    <property type="entry name" value="Cas1"/>
</dbReference>
<evidence type="ECO:0000256" key="9">
    <source>
        <dbReference type="SAM" id="MobiDB-lite"/>
    </source>
</evidence>
<keyword evidence="6 8" id="KW-0051">Antiviral defense</keyword>
<dbReference type="Proteomes" id="UP000241362">
    <property type="component" value="Unassembled WGS sequence"/>
</dbReference>
<keyword evidence="11" id="KW-1185">Reference proteome</keyword>
<dbReference type="GO" id="GO:0051607">
    <property type="term" value="P:defense response to virus"/>
    <property type="evidence" value="ECO:0007669"/>
    <property type="project" value="UniProtKB-UniRule"/>
</dbReference>
<evidence type="ECO:0000313" key="11">
    <source>
        <dbReference type="Proteomes" id="UP000241362"/>
    </source>
</evidence>
<dbReference type="InterPro" id="IPR019851">
    <property type="entry name" value="CRISPR-assoc_Cas1_ECOLI"/>
</dbReference>
<gene>
    <name evidence="8" type="primary">cas1</name>
    <name evidence="10" type="ORF">C5F44_03695</name>
</gene>
<evidence type="ECO:0000256" key="3">
    <source>
        <dbReference type="ARBA" id="ARBA00022759"/>
    </source>
</evidence>
<evidence type="ECO:0000256" key="2">
    <source>
        <dbReference type="ARBA" id="ARBA00022723"/>
    </source>
</evidence>
<dbReference type="AlphaFoldDB" id="A0A2T4JE04"/>
<dbReference type="InterPro" id="IPR042211">
    <property type="entry name" value="CRISPR-assoc_Cas1_N"/>
</dbReference>
<feature type="binding site" evidence="8">
    <location>
        <position position="216"/>
    </location>
    <ligand>
        <name>Mn(2+)</name>
        <dbReference type="ChEBI" id="CHEBI:29035"/>
    </ligand>
</feature>
<proteinExistence type="inferred from homology"/>
<dbReference type="RefSeq" id="WP_107672137.1">
    <property type="nucleotide sequence ID" value="NZ_PZKE01000002.1"/>
</dbReference>